<gene>
    <name evidence="1" type="ORF">HU830_08595</name>
</gene>
<evidence type="ECO:0000313" key="2">
    <source>
        <dbReference type="Proteomes" id="UP000563523"/>
    </source>
</evidence>
<dbReference type="EMBL" id="JABZEC010000012">
    <property type="protein sequence ID" value="NVY97177.1"/>
    <property type="molecule type" value="Genomic_DNA"/>
</dbReference>
<evidence type="ECO:0000313" key="1">
    <source>
        <dbReference type="EMBL" id="NVY97177.1"/>
    </source>
</evidence>
<accession>A0A850R8K4</accession>
<protein>
    <recommendedName>
        <fullName evidence="3">Alpha/beta hydrolase</fullName>
    </recommendedName>
</protein>
<sequence>MSIICQGVPGTRVEGRNFLVKMSESMIGSDVVRFEPRGIGYSEGEFYNLTHKSWLADIAGILHETLNSNNYTTVKLVLMSDASKMIVNILEKVLKKLDDCIKWQIILINGILTKENKSGPNKTRIIKMGNGNWGLYTGFGVYFSLDFLDYYPDKDKVRKVIHENRKNIFGIYGMKDDLTINSKLLLKDIGIQTFEIREGDHLFTSGNCMKEVIQSIKEIYNNY</sequence>
<evidence type="ECO:0008006" key="3">
    <source>
        <dbReference type="Google" id="ProtNLM"/>
    </source>
</evidence>
<comment type="caution">
    <text evidence="1">The sequence shown here is derived from an EMBL/GenBank/DDBJ whole genome shotgun (WGS) entry which is preliminary data.</text>
</comment>
<keyword evidence="2" id="KW-1185">Reference proteome</keyword>
<name>A0A850R8K4_9LACO</name>
<dbReference type="Proteomes" id="UP000563523">
    <property type="component" value="Unassembled WGS sequence"/>
</dbReference>
<organism evidence="1 2">
    <name type="scientific">Bombilactobacillus apium</name>
    <dbReference type="NCBI Taxonomy" id="2675299"/>
    <lineage>
        <taxon>Bacteria</taxon>
        <taxon>Bacillati</taxon>
        <taxon>Bacillota</taxon>
        <taxon>Bacilli</taxon>
        <taxon>Lactobacillales</taxon>
        <taxon>Lactobacillaceae</taxon>
        <taxon>Bombilactobacillus</taxon>
    </lineage>
</organism>
<dbReference type="SUPFAM" id="SSF53474">
    <property type="entry name" value="alpha/beta-Hydrolases"/>
    <property type="match status" value="1"/>
</dbReference>
<dbReference type="AlphaFoldDB" id="A0A850R8K4"/>
<reference evidence="1 2" key="1">
    <citation type="submission" date="2020-06" db="EMBL/GenBank/DDBJ databases">
        <authorList>
            <person name="Kang J."/>
        </authorList>
    </citation>
    <scope>NUCLEOTIDE SEQUENCE [LARGE SCALE GENOMIC DNA]</scope>
    <source>
        <strain evidence="1 2">DCY120</strain>
    </source>
</reference>
<dbReference type="InterPro" id="IPR029058">
    <property type="entry name" value="AB_hydrolase_fold"/>
</dbReference>
<proteinExistence type="predicted"/>